<accession>A0A061GMS4</accession>
<evidence type="ECO:0000313" key="6">
    <source>
        <dbReference type="EMBL" id="EOY30663.1"/>
    </source>
</evidence>
<feature type="modified residue" description="Phosphohistidine" evidence="3">
    <location>
        <position position="79"/>
    </location>
</feature>
<dbReference type="GO" id="GO:0005829">
    <property type="term" value="C:cytosol"/>
    <property type="evidence" value="ECO:0007669"/>
    <property type="project" value="UniProtKB-SubCell"/>
</dbReference>
<dbReference type="Gramene" id="EOY30663">
    <property type="protein sequence ID" value="EOY30663"/>
    <property type="gene ID" value="TCM_037796"/>
</dbReference>
<comment type="domain">
    <text evidence="4">Histidine-containing phosphotransfer domain (HPt) contains an active histidine that mediates the phosphotransfer.</text>
</comment>
<dbReference type="Proteomes" id="UP000026915">
    <property type="component" value="Chromosome 9"/>
</dbReference>
<dbReference type="GO" id="GO:0009927">
    <property type="term" value="F:histidine phosphotransfer kinase activity"/>
    <property type="evidence" value="ECO:0000318"/>
    <property type="project" value="GO_Central"/>
</dbReference>
<dbReference type="InterPro" id="IPR045871">
    <property type="entry name" value="AHP1-5/YPD1"/>
</dbReference>
<evidence type="ECO:0000256" key="3">
    <source>
        <dbReference type="PROSITE-ProRule" id="PRU00110"/>
    </source>
</evidence>
<name>A0A061GMS4_THECC</name>
<evidence type="ECO:0000313" key="7">
    <source>
        <dbReference type="Proteomes" id="UP000026915"/>
    </source>
</evidence>
<evidence type="ECO:0000259" key="5">
    <source>
        <dbReference type="PROSITE" id="PS50894"/>
    </source>
</evidence>
<comment type="function">
    <text evidence="4">Functions as a two-component phosphorelay mediators between cytokinin sensor histidine kinases and response regulators (B-type ARRs). Plays an important role in propagating cytokinin signal transduction.</text>
</comment>
<comment type="subcellular location">
    <subcellularLocation>
        <location evidence="4">Cytoplasm</location>
        <location evidence="4">Cytosol</location>
    </subcellularLocation>
    <subcellularLocation>
        <location evidence="4">Nucleus</location>
    </subcellularLocation>
</comment>
<dbReference type="PROSITE" id="PS50894">
    <property type="entry name" value="HPT"/>
    <property type="match status" value="1"/>
</dbReference>
<dbReference type="GO" id="GO:0000160">
    <property type="term" value="P:phosphorelay signal transduction system"/>
    <property type="evidence" value="ECO:0000318"/>
    <property type="project" value="GO_Central"/>
</dbReference>
<dbReference type="InParanoid" id="A0A061GMS4"/>
<dbReference type="AlphaFoldDB" id="A0A061GMS4"/>
<dbReference type="eggNOG" id="KOG4747">
    <property type="taxonomic scope" value="Eukaryota"/>
</dbReference>
<dbReference type="GO" id="GO:0005634">
    <property type="term" value="C:nucleus"/>
    <property type="evidence" value="ECO:0000318"/>
    <property type="project" value="GO_Central"/>
</dbReference>
<dbReference type="CDD" id="cd00088">
    <property type="entry name" value="HPT"/>
    <property type="match status" value="1"/>
</dbReference>
<dbReference type="OMA" id="MYFKDST"/>
<dbReference type="InterPro" id="IPR008207">
    <property type="entry name" value="Sig_transdc_His_kin_Hpt_dom"/>
</dbReference>
<keyword evidence="7" id="KW-1185">Reference proteome</keyword>
<feature type="domain" description="HPt" evidence="5">
    <location>
        <begin position="38"/>
        <end position="133"/>
    </location>
</feature>
<keyword evidence="1 4" id="KW-0932">Cytokinin signaling pathway</keyword>
<sequence>MENRSLREQIAAMRQSFLDEEILDTQFIQLEELSDKDEPSIAEEVVTLYFRETTELLPTLEEDMKAIPIDFPKLDRILHRLKGNSASIGANKVRNEINNTMALLEEGNVEGAKAAFEQVRKEHETLKAKLETYFQALLTQLRLPSEAVALKLEIGAGMKDLASHQAYYSCPMINYI</sequence>
<dbReference type="Pfam" id="PF01627">
    <property type="entry name" value="Hpt"/>
    <property type="match status" value="1"/>
</dbReference>
<dbReference type="GO" id="GO:0043424">
    <property type="term" value="F:protein histidine kinase binding"/>
    <property type="evidence" value="ECO:0000318"/>
    <property type="project" value="GO_Central"/>
</dbReference>
<dbReference type="EMBL" id="CM001887">
    <property type="protein sequence ID" value="EOY30663.1"/>
    <property type="molecule type" value="Genomic_DNA"/>
</dbReference>
<dbReference type="GO" id="GO:0005737">
    <property type="term" value="C:cytoplasm"/>
    <property type="evidence" value="ECO:0000318"/>
    <property type="project" value="GO_Central"/>
</dbReference>
<dbReference type="SUPFAM" id="SSF47226">
    <property type="entry name" value="Histidine-containing phosphotransfer domain, HPT domain"/>
    <property type="match status" value="1"/>
</dbReference>
<evidence type="ECO:0000256" key="2">
    <source>
        <dbReference type="ARBA" id="ARBA00023012"/>
    </source>
</evidence>
<gene>
    <name evidence="6" type="ORF">TCM_037796</name>
</gene>
<organism evidence="6 7">
    <name type="scientific">Theobroma cacao</name>
    <name type="common">Cacao</name>
    <name type="synonym">Cocoa</name>
    <dbReference type="NCBI Taxonomy" id="3641"/>
    <lineage>
        <taxon>Eukaryota</taxon>
        <taxon>Viridiplantae</taxon>
        <taxon>Streptophyta</taxon>
        <taxon>Embryophyta</taxon>
        <taxon>Tracheophyta</taxon>
        <taxon>Spermatophyta</taxon>
        <taxon>Magnoliopsida</taxon>
        <taxon>eudicotyledons</taxon>
        <taxon>Gunneridae</taxon>
        <taxon>Pentapetalae</taxon>
        <taxon>rosids</taxon>
        <taxon>malvids</taxon>
        <taxon>Malvales</taxon>
        <taxon>Malvaceae</taxon>
        <taxon>Byttnerioideae</taxon>
        <taxon>Theobroma</taxon>
    </lineage>
</organism>
<proteinExistence type="predicted"/>
<protein>
    <recommendedName>
        <fullName evidence="4">Histidine-containing phosphotransfer protein</fullName>
    </recommendedName>
</protein>
<dbReference type="HOGENOM" id="CLU_111777_0_1_1"/>
<evidence type="ECO:0000256" key="1">
    <source>
        <dbReference type="ARBA" id="ARBA00022864"/>
    </source>
</evidence>
<dbReference type="Gene3D" id="1.20.120.160">
    <property type="entry name" value="HPT domain"/>
    <property type="match status" value="1"/>
</dbReference>
<reference evidence="6 7" key="1">
    <citation type="journal article" date="2013" name="Genome Biol.">
        <title>The genome sequence of the most widely cultivated cacao type and its use to identify candidate genes regulating pod color.</title>
        <authorList>
            <person name="Motamayor J.C."/>
            <person name="Mockaitis K."/>
            <person name="Schmutz J."/>
            <person name="Haiminen N."/>
            <person name="Iii D.L."/>
            <person name="Cornejo O."/>
            <person name="Findley S.D."/>
            <person name="Zheng P."/>
            <person name="Utro F."/>
            <person name="Royaert S."/>
            <person name="Saski C."/>
            <person name="Jenkins J."/>
            <person name="Podicheti R."/>
            <person name="Zhao M."/>
            <person name="Scheffler B.E."/>
            <person name="Stack J.C."/>
            <person name="Feltus F.A."/>
            <person name="Mustiga G.M."/>
            <person name="Amores F."/>
            <person name="Phillips W."/>
            <person name="Marelli J.P."/>
            <person name="May G.D."/>
            <person name="Shapiro H."/>
            <person name="Ma J."/>
            <person name="Bustamante C.D."/>
            <person name="Schnell R.J."/>
            <person name="Main D."/>
            <person name="Gilbert D."/>
            <person name="Parida L."/>
            <person name="Kuhn D.N."/>
        </authorList>
    </citation>
    <scope>NUCLEOTIDE SEQUENCE [LARGE SCALE GENOMIC DNA]</scope>
    <source>
        <strain evidence="7">cv. Matina 1-6</strain>
    </source>
</reference>
<dbReference type="STRING" id="3641.A0A061GMS4"/>
<dbReference type="GO" id="GO:0009736">
    <property type="term" value="P:cytokinin-activated signaling pathway"/>
    <property type="evidence" value="ECO:0000318"/>
    <property type="project" value="GO_Central"/>
</dbReference>
<dbReference type="PANTHER" id="PTHR28242">
    <property type="entry name" value="PHOSPHORELAY INTERMEDIATE PROTEIN YPD1"/>
    <property type="match status" value="1"/>
</dbReference>
<dbReference type="PANTHER" id="PTHR28242:SF41">
    <property type="entry name" value="HISTIDINE CONTAINING PHOSPHOTRANSFER PROTEIN"/>
    <property type="match status" value="1"/>
</dbReference>
<evidence type="ECO:0000256" key="4">
    <source>
        <dbReference type="RuleBase" id="RU369004"/>
    </source>
</evidence>
<keyword evidence="2 4" id="KW-0902">Two-component regulatory system</keyword>
<dbReference type="InterPro" id="IPR036641">
    <property type="entry name" value="HPT_dom_sf"/>
</dbReference>
<keyword evidence="3" id="KW-0597">Phosphoprotein</keyword>